<keyword evidence="10 15" id="KW-1133">Transmembrane helix</keyword>
<proteinExistence type="inferred from homology"/>
<evidence type="ECO:0000256" key="16">
    <source>
        <dbReference type="SAM" id="SignalP"/>
    </source>
</evidence>
<dbReference type="Proteomes" id="UP001217754">
    <property type="component" value="Chromosome 6"/>
</dbReference>
<accession>A0AAF0F4H7</accession>
<dbReference type="InterPro" id="IPR009567">
    <property type="entry name" value="SARAF"/>
</dbReference>
<evidence type="ECO:0000256" key="3">
    <source>
        <dbReference type="ARBA" id="ARBA00016584"/>
    </source>
</evidence>
<dbReference type="PANTHER" id="PTHR15929">
    <property type="entry name" value="STORE-OPERATED CALCIUM ENTRY-ASSOCIATED REGULATORY FACTOR"/>
    <property type="match status" value="1"/>
</dbReference>
<gene>
    <name evidence="17" type="ORF">MJAP1_003368</name>
</gene>
<evidence type="ECO:0000256" key="4">
    <source>
        <dbReference type="ARBA" id="ARBA00022448"/>
    </source>
</evidence>
<dbReference type="PANTHER" id="PTHR15929:SF0">
    <property type="entry name" value="STORE-OPERATED CALCIUM ENTRY-ASSOCIATED REGULATORY FACTOR"/>
    <property type="match status" value="1"/>
</dbReference>
<dbReference type="AlphaFoldDB" id="A0AAF0F4H7"/>
<dbReference type="Pfam" id="PF06682">
    <property type="entry name" value="SARAF"/>
    <property type="match status" value="1"/>
</dbReference>
<evidence type="ECO:0000256" key="6">
    <source>
        <dbReference type="ARBA" id="ARBA00022692"/>
    </source>
</evidence>
<keyword evidence="8" id="KW-0256">Endoplasmic reticulum</keyword>
<evidence type="ECO:0000256" key="11">
    <source>
        <dbReference type="ARBA" id="ARBA00023065"/>
    </source>
</evidence>
<evidence type="ECO:0000313" key="17">
    <source>
        <dbReference type="EMBL" id="WFD40382.1"/>
    </source>
</evidence>
<protein>
    <recommendedName>
        <fullName evidence="3">Store-operated calcium entry-associated regulatory factor</fullName>
    </recommendedName>
    <alternativeName>
        <fullName evidence="13">Transmembrane protein 66</fullName>
    </alternativeName>
</protein>
<feature type="region of interest" description="Disordered" evidence="14">
    <location>
        <begin position="247"/>
        <end position="267"/>
    </location>
</feature>
<dbReference type="RefSeq" id="XP_060123279.1">
    <property type="nucleotide sequence ID" value="XM_060267296.1"/>
</dbReference>
<evidence type="ECO:0000256" key="9">
    <source>
        <dbReference type="ARBA" id="ARBA00022837"/>
    </source>
</evidence>
<keyword evidence="18" id="KW-1185">Reference proteome</keyword>
<dbReference type="GO" id="GO:0006816">
    <property type="term" value="P:calcium ion transport"/>
    <property type="evidence" value="ECO:0007669"/>
    <property type="project" value="UniProtKB-KW"/>
</dbReference>
<evidence type="ECO:0000313" key="18">
    <source>
        <dbReference type="Proteomes" id="UP001217754"/>
    </source>
</evidence>
<keyword evidence="4" id="KW-0813">Transport</keyword>
<keyword evidence="5" id="KW-0109">Calcium transport</keyword>
<evidence type="ECO:0000256" key="8">
    <source>
        <dbReference type="ARBA" id="ARBA00022824"/>
    </source>
</evidence>
<keyword evidence="12 15" id="KW-0472">Membrane</keyword>
<feature type="transmembrane region" description="Helical" evidence="15">
    <location>
        <begin position="139"/>
        <end position="164"/>
    </location>
</feature>
<evidence type="ECO:0000256" key="2">
    <source>
        <dbReference type="ARBA" id="ARBA00006833"/>
    </source>
</evidence>
<comment type="subcellular location">
    <subcellularLocation>
        <location evidence="1">Endoplasmic reticulum membrane</location>
        <topology evidence="1">Single-pass type I membrane protein</topology>
    </subcellularLocation>
</comment>
<keyword evidence="9" id="KW-0106">Calcium</keyword>
<comment type="similarity">
    <text evidence="2">Belongs to the SARAF family.</text>
</comment>
<evidence type="ECO:0000256" key="10">
    <source>
        <dbReference type="ARBA" id="ARBA00022989"/>
    </source>
</evidence>
<evidence type="ECO:0000256" key="15">
    <source>
        <dbReference type="SAM" id="Phobius"/>
    </source>
</evidence>
<dbReference type="GO" id="GO:0005789">
    <property type="term" value="C:endoplasmic reticulum membrane"/>
    <property type="evidence" value="ECO:0007669"/>
    <property type="project" value="UniProtKB-SubCell"/>
</dbReference>
<sequence length="267" mass="29017">MAMASMWGRVAGIALVLLCFFAVDVSAKKPAYEKVRFDDIQALTFFRGKETLARRTHPIPQLRCEGELCSKFQPRVVQCVSRGDAQWKCEAELPNWASLGAVKVSCEGWDRADDKYVLRGSCGLRYELVSSANSSGSDWASTLFLIVFWAFFGYIVLCCLYAIFGPRPDTLGSAPGQGPDAPPPPYPGQGKPDSWRPGFWSGMGLGAIAARLFGPGRQRTAYPYGPSYGTMPPSGAQDYYYGHNHAADVPSSSTTHSSAGFGGTENR</sequence>
<keyword evidence="11" id="KW-0406">Ion transport</keyword>
<dbReference type="GeneID" id="85227019"/>
<keyword evidence="6 15" id="KW-0812">Transmembrane</keyword>
<evidence type="ECO:0000256" key="12">
    <source>
        <dbReference type="ARBA" id="ARBA00023136"/>
    </source>
</evidence>
<evidence type="ECO:0000256" key="14">
    <source>
        <dbReference type="SAM" id="MobiDB-lite"/>
    </source>
</evidence>
<evidence type="ECO:0000256" key="7">
    <source>
        <dbReference type="ARBA" id="ARBA00022729"/>
    </source>
</evidence>
<organism evidence="17 18">
    <name type="scientific">Malassezia japonica</name>
    <dbReference type="NCBI Taxonomy" id="223818"/>
    <lineage>
        <taxon>Eukaryota</taxon>
        <taxon>Fungi</taxon>
        <taxon>Dikarya</taxon>
        <taxon>Basidiomycota</taxon>
        <taxon>Ustilaginomycotina</taxon>
        <taxon>Malasseziomycetes</taxon>
        <taxon>Malasseziales</taxon>
        <taxon>Malasseziaceae</taxon>
        <taxon>Malassezia</taxon>
    </lineage>
</organism>
<feature type="region of interest" description="Disordered" evidence="14">
    <location>
        <begin position="173"/>
        <end position="193"/>
    </location>
</feature>
<feature type="signal peptide" evidence="16">
    <location>
        <begin position="1"/>
        <end position="27"/>
    </location>
</feature>
<dbReference type="GO" id="GO:2001256">
    <property type="term" value="P:regulation of store-operated calcium entry"/>
    <property type="evidence" value="ECO:0007669"/>
    <property type="project" value="InterPro"/>
</dbReference>
<reference evidence="17" key="1">
    <citation type="submission" date="2023-03" db="EMBL/GenBank/DDBJ databases">
        <title>Mating type loci evolution in Malassezia.</title>
        <authorList>
            <person name="Coelho M.A."/>
        </authorList>
    </citation>
    <scope>NUCLEOTIDE SEQUENCE</scope>
    <source>
        <strain evidence="17">CBS 9431</strain>
    </source>
</reference>
<evidence type="ECO:0000256" key="13">
    <source>
        <dbReference type="ARBA" id="ARBA00031116"/>
    </source>
</evidence>
<name>A0AAF0F4H7_9BASI</name>
<keyword evidence="7 16" id="KW-0732">Signal</keyword>
<dbReference type="EMBL" id="CP119963">
    <property type="protein sequence ID" value="WFD40382.1"/>
    <property type="molecule type" value="Genomic_DNA"/>
</dbReference>
<evidence type="ECO:0000256" key="5">
    <source>
        <dbReference type="ARBA" id="ARBA00022568"/>
    </source>
</evidence>
<evidence type="ECO:0000256" key="1">
    <source>
        <dbReference type="ARBA" id="ARBA00004115"/>
    </source>
</evidence>
<feature type="chain" id="PRO_5042235571" description="Store-operated calcium entry-associated regulatory factor" evidence="16">
    <location>
        <begin position="28"/>
        <end position="267"/>
    </location>
</feature>